<proteinExistence type="predicted"/>
<name>A0A8H2X518_9AGAM</name>
<organism evidence="1 2">
    <name type="scientific">Rhizoctonia solani</name>
    <dbReference type="NCBI Taxonomy" id="456999"/>
    <lineage>
        <taxon>Eukaryota</taxon>
        <taxon>Fungi</taxon>
        <taxon>Dikarya</taxon>
        <taxon>Basidiomycota</taxon>
        <taxon>Agaricomycotina</taxon>
        <taxon>Agaricomycetes</taxon>
        <taxon>Cantharellales</taxon>
        <taxon>Ceratobasidiaceae</taxon>
        <taxon>Rhizoctonia</taxon>
    </lineage>
</organism>
<dbReference type="EMBL" id="CAJMWS010000315">
    <property type="protein sequence ID" value="CAE6414153.1"/>
    <property type="molecule type" value="Genomic_DNA"/>
</dbReference>
<comment type="caution">
    <text evidence="1">The sequence shown here is derived from an EMBL/GenBank/DDBJ whole genome shotgun (WGS) entry which is preliminary data.</text>
</comment>
<reference evidence="1" key="1">
    <citation type="submission" date="2021-01" db="EMBL/GenBank/DDBJ databases">
        <authorList>
            <person name="Kaushik A."/>
        </authorList>
    </citation>
    <scope>NUCLEOTIDE SEQUENCE</scope>
    <source>
        <strain evidence="1">AG1-1C</strain>
    </source>
</reference>
<evidence type="ECO:0000313" key="1">
    <source>
        <dbReference type="EMBL" id="CAE6414153.1"/>
    </source>
</evidence>
<sequence>MFRLDEKESLPVLIDRVLQFSRSDYAAVSQEHVAAHLLAIMNPSPTAHSCYLRYVGAPNPFLPNASSRL</sequence>
<dbReference type="AlphaFoldDB" id="A0A8H2X518"/>
<gene>
    <name evidence="1" type="ORF">RDB_LOCUS73948</name>
</gene>
<evidence type="ECO:0000313" key="2">
    <source>
        <dbReference type="Proteomes" id="UP000663846"/>
    </source>
</evidence>
<accession>A0A8H2X518</accession>
<protein>
    <submittedName>
        <fullName evidence="1">Uncharacterized protein</fullName>
    </submittedName>
</protein>
<dbReference type="Proteomes" id="UP000663846">
    <property type="component" value="Unassembled WGS sequence"/>
</dbReference>